<keyword evidence="1" id="KW-1133">Transmembrane helix</keyword>
<dbReference type="Gene3D" id="2.60.120.740">
    <property type="match status" value="1"/>
</dbReference>
<protein>
    <recommendedName>
        <fullName evidence="4">SUEL-type lectin domain-containing protein</fullName>
    </recommendedName>
</protein>
<proteinExistence type="predicted"/>
<keyword evidence="3" id="KW-1185">Reference proteome</keyword>
<evidence type="ECO:0000256" key="1">
    <source>
        <dbReference type="SAM" id="Phobius"/>
    </source>
</evidence>
<dbReference type="AlphaFoldDB" id="A0AAE0VJ70"/>
<evidence type="ECO:0008006" key="4">
    <source>
        <dbReference type="Google" id="ProtNLM"/>
    </source>
</evidence>
<reference evidence="2" key="2">
    <citation type="journal article" date="2021" name="Genome Biol. Evol.">
        <title>Developing a high-quality reference genome for a parasitic bivalve with doubly uniparental inheritance (Bivalvia: Unionida).</title>
        <authorList>
            <person name="Smith C.H."/>
        </authorList>
    </citation>
    <scope>NUCLEOTIDE SEQUENCE</scope>
    <source>
        <strain evidence="2">CHS0354</strain>
        <tissue evidence="2">Mantle</tissue>
    </source>
</reference>
<dbReference type="EMBL" id="JAEAOA010000640">
    <property type="protein sequence ID" value="KAK3578837.1"/>
    <property type="molecule type" value="Genomic_DNA"/>
</dbReference>
<keyword evidence="1" id="KW-0472">Membrane</keyword>
<gene>
    <name evidence="2" type="ORF">CHS0354_010188</name>
</gene>
<reference evidence="2" key="3">
    <citation type="submission" date="2023-05" db="EMBL/GenBank/DDBJ databases">
        <authorList>
            <person name="Smith C.H."/>
        </authorList>
    </citation>
    <scope>NUCLEOTIDE SEQUENCE</scope>
    <source>
        <strain evidence="2">CHS0354</strain>
        <tissue evidence="2">Mantle</tissue>
    </source>
</reference>
<sequence length="170" mass="18723">MTEVRDEQKWNTTYPSLQLIEVLLLSILTGSIFHFYAAQIIPGTVDYRHWACVGNEGSYIHMDANCTSGQVIAVTAVEVGAKPNELACPKTVNSSIIFDPDTCCQPNQTNDCIFSYPISTLRSFCSGQTQCESSLAESMSLNDTSCNITVYGTKTSYMSLEYQCIEGKLV</sequence>
<feature type="transmembrane region" description="Helical" evidence="1">
    <location>
        <begin position="20"/>
        <end position="38"/>
    </location>
</feature>
<reference evidence="2" key="1">
    <citation type="journal article" date="2021" name="Genome Biol. Evol.">
        <title>A High-Quality Reference Genome for a Parasitic Bivalve with Doubly Uniparental Inheritance (Bivalvia: Unionida).</title>
        <authorList>
            <person name="Smith C.H."/>
        </authorList>
    </citation>
    <scope>NUCLEOTIDE SEQUENCE</scope>
    <source>
        <strain evidence="2">CHS0354</strain>
    </source>
</reference>
<comment type="caution">
    <text evidence="2">The sequence shown here is derived from an EMBL/GenBank/DDBJ whole genome shotgun (WGS) entry which is preliminary data.</text>
</comment>
<name>A0AAE0VJ70_9BIVA</name>
<keyword evidence="1" id="KW-0812">Transmembrane</keyword>
<evidence type="ECO:0000313" key="2">
    <source>
        <dbReference type="EMBL" id="KAK3578837.1"/>
    </source>
</evidence>
<evidence type="ECO:0000313" key="3">
    <source>
        <dbReference type="Proteomes" id="UP001195483"/>
    </source>
</evidence>
<dbReference type="CDD" id="cd22823">
    <property type="entry name" value="Gal_Rha_Lectin"/>
    <property type="match status" value="1"/>
</dbReference>
<accession>A0AAE0VJ70</accession>
<dbReference type="InterPro" id="IPR043159">
    <property type="entry name" value="Lectin_gal-bd_sf"/>
</dbReference>
<organism evidence="2 3">
    <name type="scientific">Potamilus streckersoni</name>
    <dbReference type="NCBI Taxonomy" id="2493646"/>
    <lineage>
        <taxon>Eukaryota</taxon>
        <taxon>Metazoa</taxon>
        <taxon>Spiralia</taxon>
        <taxon>Lophotrochozoa</taxon>
        <taxon>Mollusca</taxon>
        <taxon>Bivalvia</taxon>
        <taxon>Autobranchia</taxon>
        <taxon>Heteroconchia</taxon>
        <taxon>Palaeoheterodonta</taxon>
        <taxon>Unionida</taxon>
        <taxon>Unionoidea</taxon>
        <taxon>Unionidae</taxon>
        <taxon>Ambleminae</taxon>
        <taxon>Lampsilini</taxon>
        <taxon>Potamilus</taxon>
    </lineage>
</organism>
<dbReference type="Proteomes" id="UP001195483">
    <property type="component" value="Unassembled WGS sequence"/>
</dbReference>